<dbReference type="AlphaFoldDB" id="A0ABD3JVH2"/>
<dbReference type="Proteomes" id="UP001634007">
    <property type="component" value="Unassembled WGS sequence"/>
</dbReference>
<name>A0ABD3JVH2_EUCGL</name>
<dbReference type="EMBL" id="JBJKBG010000007">
    <property type="protein sequence ID" value="KAL3731911.1"/>
    <property type="molecule type" value="Genomic_DNA"/>
</dbReference>
<keyword evidence="3" id="KW-1185">Reference proteome</keyword>
<gene>
    <name evidence="2" type="ORF">ACJRO7_028729</name>
</gene>
<dbReference type="Gene3D" id="3.40.50.1820">
    <property type="entry name" value="alpha/beta hydrolase"/>
    <property type="match status" value="1"/>
</dbReference>
<evidence type="ECO:0000313" key="3">
    <source>
        <dbReference type="Proteomes" id="UP001634007"/>
    </source>
</evidence>
<feature type="domain" description="AB hydrolase-1" evidence="1">
    <location>
        <begin position="85"/>
        <end position="349"/>
    </location>
</feature>
<evidence type="ECO:0000259" key="1">
    <source>
        <dbReference type="Pfam" id="PF12697"/>
    </source>
</evidence>
<protein>
    <recommendedName>
        <fullName evidence="1">AB hydrolase-1 domain-containing protein</fullName>
    </recommendedName>
</protein>
<comment type="caution">
    <text evidence="2">The sequence shown here is derived from an EMBL/GenBank/DDBJ whole genome shotgun (WGS) entry which is preliminary data.</text>
</comment>
<proteinExistence type="predicted"/>
<dbReference type="Pfam" id="PF12697">
    <property type="entry name" value="Abhydrolase_6"/>
    <property type="match status" value="1"/>
</dbReference>
<dbReference type="SUPFAM" id="SSF53474">
    <property type="entry name" value="alpha/beta-Hydrolases"/>
    <property type="match status" value="1"/>
</dbReference>
<reference evidence="2 3" key="1">
    <citation type="submission" date="2024-11" db="EMBL/GenBank/DDBJ databases">
        <title>Chromosome-level genome assembly of Eucalyptus globulus Labill. provides insights into its genome evolution.</title>
        <authorList>
            <person name="Li X."/>
        </authorList>
    </citation>
    <scope>NUCLEOTIDE SEQUENCE [LARGE SCALE GENOMIC DNA]</scope>
    <source>
        <strain evidence="2">CL2024</strain>
        <tissue evidence="2">Fresh tender leaves</tissue>
    </source>
</reference>
<accession>A0ABD3JVH2</accession>
<organism evidence="2 3">
    <name type="scientific">Eucalyptus globulus</name>
    <name type="common">Tasmanian blue gum</name>
    <dbReference type="NCBI Taxonomy" id="34317"/>
    <lineage>
        <taxon>Eukaryota</taxon>
        <taxon>Viridiplantae</taxon>
        <taxon>Streptophyta</taxon>
        <taxon>Embryophyta</taxon>
        <taxon>Tracheophyta</taxon>
        <taxon>Spermatophyta</taxon>
        <taxon>Magnoliopsida</taxon>
        <taxon>eudicotyledons</taxon>
        <taxon>Gunneridae</taxon>
        <taxon>Pentapetalae</taxon>
        <taxon>rosids</taxon>
        <taxon>malvids</taxon>
        <taxon>Myrtales</taxon>
        <taxon>Myrtaceae</taxon>
        <taxon>Myrtoideae</taxon>
        <taxon>Eucalypteae</taxon>
        <taxon>Eucalyptus</taxon>
    </lineage>
</organism>
<sequence length="365" mass="40943">MEARLLVNIFNRFLLHFPGMLRGVTALVLAALSALAYQGIRPPPPKTCGSPGGPPITATRVRLKDGRYLAYEEHGVPRELAEHKIIFVHGSDSCRHDAVIATDVSPAVLEELKVYVLSFDKPGYGESEPDPKRTLKSLALDIEDLADQLGLGTKFYVVGHSMGGQATWGVLKYIPHRLAGAALTAPVINYWWPQFPANLSKEAYNLQPPRDQYALRVVHYAPWLTYWWNTQKWFPASSVVTRAPCILGRQDMELIPKMMERRNEASRVIVRQQGEAESILRDMMIGFGSREFNPMDIENPFPNKEGAVHLWQGDDDRLVPVSLQRHIAQKLSWIQYHELPGAGHFFPYADGMGEAILKALIAGQK</sequence>
<dbReference type="PANTHER" id="PTHR45763:SF61">
    <property type="entry name" value="AB HYDROLASE-1 DOMAIN-CONTAINING PROTEIN"/>
    <property type="match status" value="1"/>
</dbReference>
<dbReference type="PANTHER" id="PTHR45763">
    <property type="entry name" value="HYDROLASE, ALPHA/BETA FOLD FAMILY PROTEIN, EXPRESSED-RELATED"/>
    <property type="match status" value="1"/>
</dbReference>
<dbReference type="FunFam" id="3.40.50.1820:FF:000270">
    <property type="entry name" value="Alpha/beta-Hydrolases superfamily protein"/>
    <property type="match status" value="1"/>
</dbReference>
<dbReference type="InterPro" id="IPR000073">
    <property type="entry name" value="AB_hydrolase_1"/>
</dbReference>
<dbReference type="InterPro" id="IPR029058">
    <property type="entry name" value="AB_hydrolase_fold"/>
</dbReference>
<evidence type="ECO:0000313" key="2">
    <source>
        <dbReference type="EMBL" id="KAL3731911.1"/>
    </source>
</evidence>